<dbReference type="InterPro" id="IPR058917">
    <property type="entry name" value="RESC6_dom"/>
</dbReference>
<protein>
    <submittedName>
        <fullName evidence="10">Uncharacterized protein</fullName>
    </submittedName>
</protein>
<dbReference type="InterPro" id="IPR020103">
    <property type="entry name" value="PsdUridine_synth_cat_dom_sf"/>
</dbReference>
<comment type="subcellular location">
    <subcellularLocation>
        <location evidence="1">Membrane</location>
        <topology evidence="1">Multi-pass membrane protein</topology>
    </subcellularLocation>
</comment>
<feature type="domain" description="RNA-editing substrate-binding complex 6 protein" evidence="9">
    <location>
        <begin position="83"/>
        <end position="342"/>
    </location>
</feature>
<dbReference type="InterPro" id="IPR006145">
    <property type="entry name" value="PsdUridine_synth_RsuA/RluA"/>
</dbReference>
<sequence length="956" mass="106544">MADVPFMHAIASHAAPQLSQWPIQEVVNSAWAFAKLSFFQEPLWRSTQHAVFEQLPQYSAQDLSSLTWVFATLASRGSMWEALLRRVQLRCGAFEPQHLALTAWACGVLAWRDDCVLTAIVEVAMEKIDAFGSADGTAPCQDLSLMFWALAALGLLHEPLLDALGERTLQKVEQLRPQHLANISWGLGCLQVRLLPLLHALGARCIKLADEFGPQEAANSAWAFGKVGVVQEPLMSSLAQVTCRTLQELDPQELSNVLWTFATLLTLDDPLFEAAGRQAIGLIEAFDAQNVSNSFWSFTSVVLQDPPLLEALCGRAAVLMDQLTMQQLANVAWSFATISVCHHPLHDFMARRAQELLRAEDPGNSRLLVNVCALAWSYTFMQQSDQQLLQVAQEVLMHWGSTFRVAAGGQRSSGPAPPTAEPQPSLVSVMRGMCLVMKPAGWEVDSEGQSGLPPLSGFLRGCLPENTMVDSVDFGKGFIHRLDTPSSGLILAATSFHGYCCLEWQMYTYQIVRDYVVLSHDLVAPPLQLIQRRLLDRPTVVVSERGRPAESSVRLLAHWERGAASPSSLLAIRIHTGRRHQIRAHLQSSGAPSVADHRYGFTQVVLRSKGGRSIFVEEGTTIWEGRNLLAITTVFVCSRLVSFLRAGSSTGHLVRTLIIIFWDMSSFFWVMSVMLLTFVFAFQLLYDQPFTFEGLGATMWYVYMHGIFGDADDVVQQPRHDEPLWEPADNSGSLTARLLLVICVVVMLVVMMNFLIAIMSDSYDKVQESAEVARNVMRLELVYEAEVANIVRRCHRTAKWPPKAYVFTCQGVRYAGGGHQATQQENSRWEGRVRQVEKVVRRENRHTCQVLMEQAAQLETLDHRIHALESHVNQGHGRLQDTLERLVDQLKRLIPEPRAGALVERTQQTTPRRPSKGAIQPPSRSQKEDVSEGPREVGLVGLGQSLAFEAPKRWGE</sequence>
<feature type="compositionally biased region" description="Basic and acidic residues" evidence="5">
    <location>
        <begin position="925"/>
        <end position="935"/>
    </location>
</feature>
<evidence type="ECO:0000256" key="4">
    <source>
        <dbReference type="ARBA" id="ARBA00023136"/>
    </source>
</evidence>
<evidence type="ECO:0000256" key="2">
    <source>
        <dbReference type="ARBA" id="ARBA00022692"/>
    </source>
</evidence>
<gene>
    <name evidence="10" type="ORF">CCMP2556_LOCUS31851</name>
</gene>
<dbReference type="SUPFAM" id="SSF55120">
    <property type="entry name" value="Pseudouridine synthase"/>
    <property type="match status" value="1"/>
</dbReference>
<accession>A0ABP0NPT3</accession>
<feature type="region of interest" description="Disordered" evidence="5">
    <location>
        <begin position="898"/>
        <end position="938"/>
    </location>
</feature>
<dbReference type="Proteomes" id="UP001642484">
    <property type="component" value="Unassembled WGS sequence"/>
</dbReference>
<dbReference type="Pfam" id="PF26188">
    <property type="entry name" value="RESC6"/>
    <property type="match status" value="1"/>
</dbReference>
<evidence type="ECO:0000256" key="6">
    <source>
        <dbReference type="SAM" id="Phobius"/>
    </source>
</evidence>
<evidence type="ECO:0000313" key="10">
    <source>
        <dbReference type="EMBL" id="CAK9064804.1"/>
    </source>
</evidence>
<keyword evidence="4 6" id="KW-0472">Membrane</keyword>
<dbReference type="Gene3D" id="3.30.2350.10">
    <property type="entry name" value="Pseudouridine synthase"/>
    <property type="match status" value="1"/>
</dbReference>
<name>A0ABP0NPT3_9DINO</name>
<keyword evidence="2 6" id="KW-0812">Transmembrane</keyword>
<dbReference type="Pfam" id="PF00849">
    <property type="entry name" value="PseudoU_synth_2"/>
    <property type="match status" value="1"/>
</dbReference>
<comment type="caution">
    <text evidence="10">The sequence shown here is derived from an EMBL/GenBank/DDBJ whole genome shotgun (WGS) entry which is preliminary data.</text>
</comment>
<keyword evidence="3 6" id="KW-1133">Transmembrane helix</keyword>
<dbReference type="PANTHER" id="PTHR21228">
    <property type="entry name" value="FAST LEU-RICH DOMAIN-CONTAINING"/>
    <property type="match status" value="1"/>
</dbReference>
<evidence type="ECO:0000256" key="3">
    <source>
        <dbReference type="ARBA" id="ARBA00022989"/>
    </source>
</evidence>
<feature type="transmembrane region" description="Helical" evidence="6">
    <location>
        <begin position="734"/>
        <end position="758"/>
    </location>
</feature>
<feature type="domain" description="Pseudouridine synthase RsuA/RluA-like" evidence="8">
    <location>
        <begin position="436"/>
        <end position="588"/>
    </location>
</feature>
<dbReference type="InterPro" id="IPR005821">
    <property type="entry name" value="Ion_trans_dom"/>
</dbReference>
<feature type="transmembrane region" description="Helical" evidence="6">
    <location>
        <begin position="667"/>
        <end position="686"/>
    </location>
</feature>
<evidence type="ECO:0000313" key="11">
    <source>
        <dbReference type="Proteomes" id="UP001642484"/>
    </source>
</evidence>
<reference evidence="10 11" key="1">
    <citation type="submission" date="2024-02" db="EMBL/GenBank/DDBJ databases">
        <authorList>
            <person name="Chen Y."/>
            <person name="Shah S."/>
            <person name="Dougan E. K."/>
            <person name="Thang M."/>
            <person name="Chan C."/>
        </authorList>
    </citation>
    <scope>NUCLEOTIDE SEQUENCE [LARGE SCALE GENOMIC DNA]</scope>
</reference>
<evidence type="ECO:0000256" key="1">
    <source>
        <dbReference type="ARBA" id="ARBA00004141"/>
    </source>
</evidence>
<evidence type="ECO:0000256" key="5">
    <source>
        <dbReference type="SAM" id="MobiDB-lite"/>
    </source>
</evidence>
<dbReference type="PANTHER" id="PTHR21228:SF40">
    <property type="entry name" value="LD45607P"/>
    <property type="match status" value="1"/>
</dbReference>
<keyword evidence="11" id="KW-1185">Reference proteome</keyword>
<dbReference type="InterPro" id="IPR050870">
    <property type="entry name" value="FAST_kinase"/>
</dbReference>
<dbReference type="CDD" id="cd02869">
    <property type="entry name" value="PseudoU_synth_RluA_like"/>
    <property type="match status" value="1"/>
</dbReference>
<feature type="domain" description="Ion transport" evidence="7">
    <location>
        <begin position="625"/>
        <end position="770"/>
    </location>
</feature>
<evidence type="ECO:0000259" key="7">
    <source>
        <dbReference type="Pfam" id="PF00520"/>
    </source>
</evidence>
<evidence type="ECO:0000259" key="8">
    <source>
        <dbReference type="Pfam" id="PF00849"/>
    </source>
</evidence>
<organism evidence="10 11">
    <name type="scientific">Durusdinium trenchii</name>
    <dbReference type="NCBI Taxonomy" id="1381693"/>
    <lineage>
        <taxon>Eukaryota</taxon>
        <taxon>Sar</taxon>
        <taxon>Alveolata</taxon>
        <taxon>Dinophyceae</taxon>
        <taxon>Suessiales</taxon>
        <taxon>Symbiodiniaceae</taxon>
        <taxon>Durusdinium</taxon>
    </lineage>
</organism>
<evidence type="ECO:0000259" key="9">
    <source>
        <dbReference type="Pfam" id="PF26188"/>
    </source>
</evidence>
<proteinExistence type="predicted"/>
<dbReference type="Pfam" id="PF00520">
    <property type="entry name" value="Ion_trans"/>
    <property type="match status" value="1"/>
</dbReference>
<dbReference type="EMBL" id="CAXAMN010021951">
    <property type="protein sequence ID" value="CAK9064804.1"/>
    <property type="molecule type" value="Genomic_DNA"/>
</dbReference>